<reference evidence="2 3" key="1">
    <citation type="journal article" date="2018" name="Front. Plant Sci.">
        <title>Red Clover (Trifolium pratense) and Zigzag Clover (T. medium) - A Picture of Genomic Similarities and Differences.</title>
        <authorList>
            <person name="Dluhosova J."/>
            <person name="Istvanek J."/>
            <person name="Nedelnik J."/>
            <person name="Repkova J."/>
        </authorList>
    </citation>
    <scope>NUCLEOTIDE SEQUENCE [LARGE SCALE GENOMIC DNA]</scope>
    <source>
        <strain evidence="3">cv. 10/8</strain>
        <tissue evidence="2">Leaf</tissue>
    </source>
</reference>
<organism evidence="2 3">
    <name type="scientific">Trifolium medium</name>
    <dbReference type="NCBI Taxonomy" id="97028"/>
    <lineage>
        <taxon>Eukaryota</taxon>
        <taxon>Viridiplantae</taxon>
        <taxon>Streptophyta</taxon>
        <taxon>Embryophyta</taxon>
        <taxon>Tracheophyta</taxon>
        <taxon>Spermatophyta</taxon>
        <taxon>Magnoliopsida</taxon>
        <taxon>eudicotyledons</taxon>
        <taxon>Gunneridae</taxon>
        <taxon>Pentapetalae</taxon>
        <taxon>rosids</taxon>
        <taxon>fabids</taxon>
        <taxon>Fabales</taxon>
        <taxon>Fabaceae</taxon>
        <taxon>Papilionoideae</taxon>
        <taxon>50 kb inversion clade</taxon>
        <taxon>NPAAA clade</taxon>
        <taxon>Hologalegina</taxon>
        <taxon>IRL clade</taxon>
        <taxon>Trifolieae</taxon>
        <taxon>Trifolium</taxon>
    </lineage>
</organism>
<dbReference type="Proteomes" id="UP000265520">
    <property type="component" value="Unassembled WGS sequence"/>
</dbReference>
<evidence type="ECO:0000256" key="1">
    <source>
        <dbReference type="SAM" id="MobiDB-lite"/>
    </source>
</evidence>
<feature type="non-terminal residue" evidence="2">
    <location>
        <position position="48"/>
    </location>
</feature>
<protein>
    <submittedName>
        <fullName evidence="2">Uncharacterized protein</fullName>
    </submittedName>
</protein>
<evidence type="ECO:0000313" key="2">
    <source>
        <dbReference type="EMBL" id="MCI92703.1"/>
    </source>
</evidence>
<feature type="region of interest" description="Disordered" evidence="1">
    <location>
        <begin position="1"/>
        <end position="48"/>
    </location>
</feature>
<evidence type="ECO:0000313" key="3">
    <source>
        <dbReference type="Proteomes" id="UP000265520"/>
    </source>
</evidence>
<keyword evidence="3" id="KW-1185">Reference proteome</keyword>
<proteinExistence type="predicted"/>
<dbReference type="EMBL" id="LXQA011307963">
    <property type="protein sequence ID" value="MCI92703.1"/>
    <property type="molecule type" value="Genomic_DNA"/>
</dbReference>
<name>A0A392VZ20_9FABA</name>
<comment type="caution">
    <text evidence="2">The sequence shown here is derived from an EMBL/GenBank/DDBJ whole genome shotgun (WGS) entry which is preliminary data.</text>
</comment>
<accession>A0A392VZ20</accession>
<feature type="compositionally biased region" description="Basic and acidic residues" evidence="1">
    <location>
        <begin position="1"/>
        <end position="11"/>
    </location>
</feature>
<sequence length="48" mass="5277">MLKERIEKEYYKSAPTPSSPKPGSVLPEKSGKTLGQTQPNSADFIIAR</sequence>
<dbReference type="AlphaFoldDB" id="A0A392VZ20"/>